<dbReference type="PANTHER" id="PTHR38116:SF9">
    <property type="entry name" value="BZIP DOMAIN-CONTAINING PROTEIN"/>
    <property type="match status" value="1"/>
</dbReference>
<dbReference type="GO" id="GO:0003700">
    <property type="term" value="F:DNA-binding transcription factor activity"/>
    <property type="evidence" value="ECO:0007669"/>
    <property type="project" value="InterPro"/>
</dbReference>
<gene>
    <name evidence="3" type="ORF">BDZ90DRAFT_276721</name>
</gene>
<dbReference type="OrthoDB" id="2245989at2759"/>
<dbReference type="RefSeq" id="XP_025364856.1">
    <property type="nucleotide sequence ID" value="XM_025508953.1"/>
</dbReference>
<sequence>MVDTGVSLSAAMPPPPPSSSSSMLSSTSQPPSTQHHGDATEEARRRKRKEQNRLAQRRHREKARHELKKQRNSGGGVDCANDGNANSVRHVMIAASSNSAEPQGPSPICLASPEPLSQNNMTGSSHLNNIPMPSVAGTDGGLLLGPVRLGSGGIGVTRDNHSSIDVQDDIYPGSSRNGSTSSTSDIMSVQHQHPVTSLLSDLPSASSSVTQPLTAQLRNRFATHQGIGAGDEEAMRSFVTMTALAIPWANRLLKPRWDLMKVLQLATQRLGLTFDYIEEDSSISFLALDFQSASGARMIEAGSQNGSGQGTSALAPTLRWHVVPDNMKPSTLSSAVPHHPFVDLSFPWPTVRDKILTAATCGIVNEHDLCVDIWPGDSYQESGAEPPYWVHGDDAFDPEAYEVSDRFARKYPWLLDASIIRRTNWWRRQQSKNELPQEIVRLSQSFAPLLSKQMSRLLASGATLSSPASTSLLSSMAPLSPADSTLGSSRFASVKDEPMLRLQEAVSAAAIPAAAVSAMTMPMTAYTPCSPDEAQSIPAVTVMPHVPTVAAAPSRHLQASTPLQPHHLHQPDHHHHHHHIFPNDSMSFM</sequence>
<protein>
    <recommendedName>
        <fullName evidence="2">BZIP domain-containing protein</fullName>
    </recommendedName>
</protein>
<feature type="compositionally biased region" description="Basic and acidic residues" evidence="1">
    <location>
        <begin position="35"/>
        <end position="44"/>
    </location>
</feature>
<dbReference type="STRING" id="1569628.A0A316UZ22"/>
<organism evidence="3 4">
    <name type="scientific">Jaminaea rosea</name>
    <dbReference type="NCBI Taxonomy" id="1569628"/>
    <lineage>
        <taxon>Eukaryota</taxon>
        <taxon>Fungi</taxon>
        <taxon>Dikarya</taxon>
        <taxon>Basidiomycota</taxon>
        <taxon>Ustilaginomycotina</taxon>
        <taxon>Exobasidiomycetes</taxon>
        <taxon>Microstromatales</taxon>
        <taxon>Microstromatales incertae sedis</taxon>
        <taxon>Jaminaea</taxon>
    </lineage>
</organism>
<dbReference type="AlphaFoldDB" id="A0A316UZ22"/>
<dbReference type="PROSITE" id="PS00036">
    <property type="entry name" value="BZIP_BASIC"/>
    <property type="match status" value="1"/>
</dbReference>
<feature type="region of interest" description="Disordered" evidence="1">
    <location>
        <begin position="165"/>
        <end position="184"/>
    </location>
</feature>
<dbReference type="InterPro" id="IPR021833">
    <property type="entry name" value="DUF3425"/>
</dbReference>
<evidence type="ECO:0000256" key="1">
    <source>
        <dbReference type="SAM" id="MobiDB-lite"/>
    </source>
</evidence>
<feature type="compositionally biased region" description="Low complexity" evidence="1">
    <location>
        <begin position="19"/>
        <end position="34"/>
    </location>
</feature>
<feature type="domain" description="BZIP" evidence="2">
    <location>
        <begin position="47"/>
        <end position="62"/>
    </location>
</feature>
<dbReference type="InterPro" id="IPR004827">
    <property type="entry name" value="bZIP"/>
</dbReference>
<dbReference type="Pfam" id="PF11905">
    <property type="entry name" value="DUF3425"/>
    <property type="match status" value="1"/>
</dbReference>
<evidence type="ECO:0000313" key="3">
    <source>
        <dbReference type="EMBL" id="PWN30244.1"/>
    </source>
</evidence>
<accession>A0A316UZ22</accession>
<feature type="compositionally biased region" description="Basic residues" evidence="1">
    <location>
        <begin position="45"/>
        <end position="71"/>
    </location>
</feature>
<dbReference type="CDD" id="cd14688">
    <property type="entry name" value="bZIP_YAP"/>
    <property type="match status" value="1"/>
</dbReference>
<feature type="region of interest" description="Disordered" evidence="1">
    <location>
        <begin position="1"/>
        <end position="83"/>
    </location>
</feature>
<dbReference type="GeneID" id="37030776"/>
<dbReference type="PANTHER" id="PTHR38116">
    <property type="entry name" value="CHROMOSOME 7, WHOLE GENOME SHOTGUN SEQUENCE"/>
    <property type="match status" value="1"/>
</dbReference>
<dbReference type="Proteomes" id="UP000245884">
    <property type="component" value="Unassembled WGS sequence"/>
</dbReference>
<reference evidence="3 4" key="1">
    <citation type="journal article" date="2018" name="Mol. Biol. Evol.">
        <title>Broad Genomic Sampling Reveals a Smut Pathogenic Ancestry of the Fungal Clade Ustilaginomycotina.</title>
        <authorList>
            <person name="Kijpornyongpan T."/>
            <person name="Mondo S.J."/>
            <person name="Barry K."/>
            <person name="Sandor L."/>
            <person name="Lee J."/>
            <person name="Lipzen A."/>
            <person name="Pangilinan J."/>
            <person name="LaButti K."/>
            <person name="Hainaut M."/>
            <person name="Henrissat B."/>
            <person name="Grigoriev I.V."/>
            <person name="Spatafora J.W."/>
            <person name="Aime M.C."/>
        </authorList>
    </citation>
    <scope>NUCLEOTIDE SEQUENCE [LARGE SCALE GENOMIC DNA]</scope>
    <source>
        <strain evidence="3 4">MCA 5214</strain>
    </source>
</reference>
<evidence type="ECO:0000313" key="4">
    <source>
        <dbReference type="Proteomes" id="UP000245884"/>
    </source>
</evidence>
<evidence type="ECO:0000259" key="2">
    <source>
        <dbReference type="PROSITE" id="PS00036"/>
    </source>
</evidence>
<feature type="compositionally biased region" description="Low complexity" evidence="1">
    <location>
        <begin position="173"/>
        <end position="184"/>
    </location>
</feature>
<name>A0A316UZ22_9BASI</name>
<keyword evidence="4" id="KW-1185">Reference proteome</keyword>
<dbReference type="EMBL" id="KZ819662">
    <property type="protein sequence ID" value="PWN30244.1"/>
    <property type="molecule type" value="Genomic_DNA"/>
</dbReference>
<proteinExistence type="predicted"/>